<organism evidence="1 2">
    <name type="scientific">Aminobacter aganoensis</name>
    <dbReference type="NCBI Taxonomy" id="83264"/>
    <lineage>
        <taxon>Bacteria</taxon>
        <taxon>Pseudomonadati</taxon>
        <taxon>Pseudomonadota</taxon>
        <taxon>Alphaproteobacteria</taxon>
        <taxon>Hyphomicrobiales</taxon>
        <taxon>Phyllobacteriaceae</taxon>
        <taxon>Aminobacter</taxon>
    </lineage>
</organism>
<name>A0A7X0KMP0_9HYPH</name>
<evidence type="ECO:0000313" key="2">
    <source>
        <dbReference type="Proteomes" id="UP000536262"/>
    </source>
</evidence>
<evidence type="ECO:0000313" key="1">
    <source>
        <dbReference type="EMBL" id="MBB6356340.1"/>
    </source>
</evidence>
<sequence>MGSLRNCELRYHINNLSSLIFVIFNNKHFH</sequence>
<accession>A0A7X0KMP0</accession>
<dbReference type="EMBL" id="JACHOU010000013">
    <property type="protein sequence ID" value="MBB6356340.1"/>
    <property type="molecule type" value="Genomic_DNA"/>
</dbReference>
<comment type="caution">
    <text evidence="1">The sequence shown here is derived from an EMBL/GenBank/DDBJ whole genome shotgun (WGS) entry which is preliminary data.</text>
</comment>
<keyword evidence="2" id="KW-1185">Reference proteome</keyword>
<protein>
    <submittedName>
        <fullName evidence="1">Uncharacterized protein</fullName>
    </submittedName>
</protein>
<dbReference type="Proteomes" id="UP000536262">
    <property type="component" value="Unassembled WGS sequence"/>
</dbReference>
<reference evidence="1 2" key="1">
    <citation type="submission" date="2020-08" db="EMBL/GenBank/DDBJ databases">
        <title>Genomic Encyclopedia of Type Strains, Phase IV (KMG-IV): sequencing the most valuable type-strain genomes for metagenomic binning, comparative biology and taxonomic classification.</title>
        <authorList>
            <person name="Goeker M."/>
        </authorList>
    </citation>
    <scope>NUCLEOTIDE SEQUENCE [LARGE SCALE GENOMIC DNA]</scope>
    <source>
        <strain evidence="1 2">DSM 7051</strain>
    </source>
</reference>
<gene>
    <name evidence="1" type="ORF">GGR00_004148</name>
</gene>
<proteinExistence type="predicted"/>
<dbReference type="AlphaFoldDB" id="A0A7X0KMP0"/>